<keyword evidence="1" id="KW-1133">Transmembrane helix</keyword>
<feature type="transmembrane region" description="Helical" evidence="1">
    <location>
        <begin position="12"/>
        <end position="37"/>
    </location>
</feature>
<protein>
    <submittedName>
        <fullName evidence="2">Uncharacterized protein</fullName>
    </submittedName>
</protein>
<evidence type="ECO:0000313" key="2">
    <source>
        <dbReference type="EMBL" id="HIW02248.1"/>
    </source>
</evidence>
<reference evidence="2" key="2">
    <citation type="submission" date="2021-04" db="EMBL/GenBank/DDBJ databases">
        <authorList>
            <person name="Gilroy R."/>
        </authorList>
    </citation>
    <scope>NUCLEOTIDE SEQUENCE</scope>
    <source>
        <strain evidence="2">12435</strain>
    </source>
</reference>
<dbReference type="Proteomes" id="UP000823990">
    <property type="component" value="Unassembled WGS sequence"/>
</dbReference>
<evidence type="ECO:0000256" key="1">
    <source>
        <dbReference type="SAM" id="Phobius"/>
    </source>
</evidence>
<organism evidence="2 3">
    <name type="scientific">Candidatus Protoclostridium stercorigallinarum</name>
    <dbReference type="NCBI Taxonomy" id="2838741"/>
    <lineage>
        <taxon>Bacteria</taxon>
        <taxon>Bacillati</taxon>
        <taxon>Bacillota</taxon>
        <taxon>Clostridia</taxon>
        <taxon>Candidatus Protoclostridium</taxon>
    </lineage>
</organism>
<reference evidence="2" key="1">
    <citation type="journal article" date="2021" name="PeerJ">
        <title>Extensive microbial diversity within the chicken gut microbiome revealed by metagenomics and culture.</title>
        <authorList>
            <person name="Gilroy R."/>
            <person name="Ravi A."/>
            <person name="Getino M."/>
            <person name="Pursley I."/>
            <person name="Horton D.L."/>
            <person name="Alikhan N.F."/>
            <person name="Baker D."/>
            <person name="Gharbi K."/>
            <person name="Hall N."/>
            <person name="Watson M."/>
            <person name="Adriaenssens E.M."/>
            <person name="Foster-Nyarko E."/>
            <person name="Jarju S."/>
            <person name="Secka A."/>
            <person name="Antonio M."/>
            <person name="Oren A."/>
            <person name="Chaudhuri R.R."/>
            <person name="La Ragione R."/>
            <person name="Hildebrand F."/>
            <person name="Pallen M.J."/>
        </authorList>
    </citation>
    <scope>NUCLEOTIDE SEQUENCE</scope>
    <source>
        <strain evidence="2">12435</strain>
    </source>
</reference>
<comment type="caution">
    <text evidence="2">The sequence shown here is derived from an EMBL/GenBank/DDBJ whole genome shotgun (WGS) entry which is preliminary data.</text>
</comment>
<name>A0A9D1Q126_9FIRM</name>
<dbReference type="AlphaFoldDB" id="A0A9D1Q126"/>
<gene>
    <name evidence="2" type="ORF">H9892_02790</name>
</gene>
<dbReference type="EMBL" id="DXHS01000049">
    <property type="protein sequence ID" value="HIW02248.1"/>
    <property type="molecule type" value="Genomic_DNA"/>
</dbReference>
<evidence type="ECO:0000313" key="3">
    <source>
        <dbReference type="Proteomes" id="UP000823990"/>
    </source>
</evidence>
<sequence>MFGVNDKSLKIMYGVGVAVCIIFGLCGIAGGIVVFIVTETVFGVFPLVFGPLMAALLWLVITLRLAEMRDIKFIRNKLYGLDNDGFERFVSDGCVKYDEFSAPRFASDIAAYAERALERLDDRLRDGEVSADTYLHERRRLLANYFVTERAVDGITGDIGKLDADLNAGVMDEASYRSERERLLLDWAAGS</sequence>
<keyword evidence="1" id="KW-0812">Transmembrane</keyword>
<feature type="transmembrane region" description="Helical" evidence="1">
    <location>
        <begin position="43"/>
        <end position="66"/>
    </location>
</feature>
<proteinExistence type="predicted"/>
<accession>A0A9D1Q126</accession>
<keyword evidence="1" id="KW-0472">Membrane</keyword>